<reference evidence="2 3" key="1">
    <citation type="journal article" date="2015" name="Biotechnol. Biofuels">
        <title>Enhanced degradation of softwood versus hardwood by the white-rot fungus Pycnoporus coccineus.</title>
        <authorList>
            <person name="Couturier M."/>
            <person name="Navarro D."/>
            <person name="Chevret D."/>
            <person name="Henrissat B."/>
            <person name="Piumi F."/>
            <person name="Ruiz-Duenas F.J."/>
            <person name="Martinez A.T."/>
            <person name="Grigoriev I.V."/>
            <person name="Riley R."/>
            <person name="Lipzen A."/>
            <person name="Berrin J.G."/>
            <person name="Master E.R."/>
            <person name="Rosso M.N."/>
        </authorList>
    </citation>
    <scope>NUCLEOTIDE SEQUENCE [LARGE SCALE GENOMIC DNA]</scope>
    <source>
        <strain evidence="2 3">BRFM310</strain>
    </source>
</reference>
<evidence type="ECO:0000256" key="1">
    <source>
        <dbReference type="SAM" id="MobiDB-lite"/>
    </source>
</evidence>
<feature type="region of interest" description="Disordered" evidence="1">
    <location>
        <begin position="66"/>
        <end position="92"/>
    </location>
</feature>
<accession>A0A1Y2IHI6</accession>
<protein>
    <submittedName>
        <fullName evidence="2">Uncharacterized protein</fullName>
    </submittedName>
</protein>
<dbReference type="AlphaFoldDB" id="A0A1Y2IHI6"/>
<feature type="compositionally biased region" description="Low complexity" evidence="1">
    <location>
        <begin position="71"/>
        <end position="83"/>
    </location>
</feature>
<feature type="compositionally biased region" description="Polar residues" evidence="1">
    <location>
        <begin position="18"/>
        <end position="32"/>
    </location>
</feature>
<sequence length="200" mass="20814">MMNDSEPLPVPPRMRAASSANRNIGGSTSGGSVTLNSLNEQIGLLWKQNALLVKRIEALEQIQSTHLDVGSTRSPSRRSSIPPGATIASAWRTDVPKRSGGCLIRADTFGVGTASSTAQASPAGSAELTPHLTADCSNGLFGPPTPRPESSTLPEPTGDLSTRDSLLVTFAQADDSANILFDEPEPLINVAPSAVDENAV</sequence>
<keyword evidence="3" id="KW-1185">Reference proteome</keyword>
<feature type="compositionally biased region" description="Polar residues" evidence="1">
    <location>
        <begin position="148"/>
        <end position="161"/>
    </location>
</feature>
<name>A0A1Y2IHI6_TRAC3</name>
<feature type="region of interest" description="Disordered" evidence="1">
    <location>
        <begin position="114"/>
        <end position="161"/>
    </location>
</feature>
<proteinExistence type="predicted"/>
<gene>
    <name evidence="2" type="ORF">PYCCODRAFT_713636</name>
</gene>
<evidence type="ECO:0000313" key="3">
    <source>
        <dbReference type="Proteomes" id="UP000193067"/>
    </source>
</evidence>
<evidence type="ECO:0000313" key="2">
    <source>
        <dbReference type="EMBL" id="OSD00084.1"/>
    </source>
</evidence>
<feature type="region of interest" description="Disordered" evidence="1">
    <location>
        <begin position="1"/>
        <end position="32"/>
    </location>
</feature>
<organism evidence="2 3">
    <name type="scientific">Trametes coccinea (strain BRFM310)</name>
    <name type="common">Pycnoporus coccineus</name>
    <dbReference type="NCBI Taxonomy" id="1353009"/>
    <lineage>
        <taxon>Eukaryota</taxon>
        <taxon>Fungi</taxon>
        <taxon>Dikarya</taxon>
        <taxon>Basidiomycota</taxon>
        <taxon>Agaricomycotina</taxon>
        <taxon>Agaricomycetes</taxon>
        <taxon>Polyporales</taxon>
        <taxon>Polyporaceae</taxon>
        <taxon>Trametes</taxon>
    </lineage>
</organism>
<dbReference type="EMBL" id="KZ084121">
    <property type="protein sequence ID" value="OSD00084.1"/>
    <property type="molecule type" value="Genomic_DNA"/>
</dbReference>
<dbReference type="Proteomes" id="UP000193067">
    <property type="component" value="Unassembled WGS sequence"/>
</dbReference>